<evidence type="ECO:0000256" key="1">
    <source>
        <dbReference type="ARBA" id="ARBA00023125"/>
    </source>
</evidence>
<sequence>MSKRTNLISRRKQLGLLQKDIAEQIGCSTSAYGMYETGARTPDLNTAKQIADVLKTTVEQIFFEDKNNKMCYSAPEPA</sequence>
<name>A0A3M8DQF1_9BACL</name>
<dbReference type="SUPFAM" id="SSF47413">
    <property type="entry name" value="lambda repressor-like DNA-binding domains"/>
    <property type="match status" value="1"/>
</dbReference>
<dbReference type="Gene3D" id="1.10.260.40">
    <property type="entry name" value="lambda repressor-like DNA-binding domains"/>
    <property type="match status" value="1"/>
</dbReference>
<organism evidence="3 4">
    <name type="scientific">Brevibacillus nitrificans</name>
    <dbReference type="NCBI Taxonomy" id="651560"/>
    <lineage>
        <taxon>Bacteria</taxon>
        <taxon>Bacillati</taxon>
        <taxon>Bacillota</taxon>
        <taxon>Bacilli</taxon>
        <taxon>Bacillales</taxon>
        <taxon>Paenibacillaceae</taxon>
        <taxon>Brevibacillus</taxon>
    </lineage>
</organism>
<dbReference type="GeneID" id="301133957"/>
<dbReference type="AlphaFoldDB" id="A0A3M8DQF1"/>
<accession>A0A3M8DQF1</accession>
<comment type="caution">
    <text evidence="3">The sequence shown here is derived from an EMBL/GenBank/DDBJ whole genome shotgun (WGS) entry which is preliminary data.</text>
</comment>
<dbReference type="Proteomes" id="UP000269573">
    <property type="component" value="Unassembled WGS sequence"/>
</dbReference>
<dbReference type="InterPro" id="IPR010982">
    <property type="entry name" value="Lambda_DNA-bd_dom_sf"/>
</dbReference>
<dbReference type="InterPro" id="IPR001387">
    <property type="entry name" value="Cro/C1-type_HTH"/>
</dbReference>
<dbReference type="RefSeq" id="WP_122922060.1">
    <property type="nucleotide sequence ID" value="NZ_RHHU01000002.1"/>
</dbReference>
<keyword evidence="1" id="KW-0238">DNA-binding</keyword>
<reference evidence="3 4" key="1">
    <citation type="submission" date="2018-10" db="EMBL/GenBank/DDBJ databases">
        <title>Phylogenomics of Brevibacillus.</title>
        <authorList>
            <person name="Dunlap C."/>
        </authorList>
    </citation>
    <scope>NUCLEOTIDE SEQUENCE [LARGE SCALE GENOMIC DNA]</scope>
    <source>
        <strain evidence="3 4">JCM 15774</strain>
    </source>
</reference>
<dbReference type="Pfam" id="PF01381">
    <property type="entry name" value="HTH_3"/>
    <property type="match status" value="1"/>
</dbReference>
<dbReference type="PROSITE" id="PS50943">
    <property type="entry name" value="HTH_CROC1"/>
    <property type="match status" value="1"/>
</dbReference>
<dbReference type="PANTHER" id="PTHR46558">
    <property type="entry name" value="TRACRIPTIONAL REGULATORY PROTEIN-RELATED-RELATED"/>
    <property type="match status" value="1"/>
</dbReference>
<dbReference type="CDD" id="cd00093">
    <property type="entry name" value="HTH_XRE"/>
    <property type="match status" value="1"/>
</dbReference>
<protein>
    <submittedName>
        <fullName evidence="3">XRE family transcriptional regulator</fullName>
    </submittedName>
</protein>
<dbReference type="SMART" id="SM00530">
    <property type="entry name" value="HTH_XRE"/>
    <property type="match status" value="1"/>
</dbReference>
<proteinExistence type="predicted"/>
<evidence type="ECO:0000259" key="2">
    <source>
        <dbReference type="PROSITE" id="PS50943"/>
    </source>
</evidence>
<dbReference type="EMBL" id="RHHU01000002">
    <property type="protein sequence ID" value="RNB90194.1"/>
    <property type="molecule type" value="Genomic_DNA"/>
</dbReference>
<evidence type="ECO:0000313" key="4">
    <source>
        <dbReference type="Proteomes" id="UP000269573"/>
    </source>
</evidence>
<evidence type="ECO:0000313" key="3">
    <source>
        <dbReference type="EMBL" id="RNB90194.1"/>
    </source>
</evidence>
<dbReference type="PANTHER" id="PTHR46558:SF4">
    <property type="entry name" value="DNA-BIDING PHAGE PROTEIN"/>
    <property type="match status" value="1"/>
</dbReference>
<dbReference type="GO" id="GO:0003677">
    <property type="term" value="F:DNA binding"/>
    <property type="evidence" value="ECO:0007669"/>
    <property type="project" value="UniProtKB-KW"/>
</dbReference>
<keyword evidence="4" id="KW-1185">Reference proteome</keyword>
<gene>
    <name evidence="3" type="ORF">EDM59_01755</name>
</gene>
<feature type="domain" description="HTH cro/C1-type" evidence="2">
    <location>
        <begin position="7"/>
        <end position="61"/>
    </location>
</feature>